<dbReference type="Gene3D" id="3.30.70.270">
    <property type="match status" value="1"/>
</dbReference>
<dbReference type="InterPro" id="IPR029787">
    <property type="entry name" value="Nucleotide_cyclase"/>
</dbReference>
<dbReference type="CDD" id="cd06225">
    <property type="entry name" value="HAMP"/>
    <property type="match status" value="1"/>
</dbReference>
<sequence length="654" mass="72853">MRAWFDRLANRGIAIFVAVIILTVAFVSMFNMAASRQELGQQARTQVAMVAELLAYELDRKLIERFNILTGAAATMTMDATSFRQFSGLIMERQSPYHHLFENLILFDEGGVVLEIYPEVEGLVGTDLSARPYFQDTNRGLTPVISEPFESYIRKLPTVAMTAPVFNHNGRVVGVFAGTIVLTSHNFLSEVANTRIGHDGYVGVGTRSGKMLVQGGRSAGFRDLSPGNDVAMAAMDGFEGVRTTTNRQGVEVMVAVQQLNMAPWFVLASWPLEDAFAPANRLREDLLLTIAIVLLILLPVAWYTFRRYTNPLIELAEQIRERHLGVRPEPVDVGGYREIRELEQAFNRVMADRNEVEARLRAEQEMGASILGVLHEAVVMTDTEGRIRYANRRAEEFLNRAGRLEGLVLFELLSFEAEGEEWGADRFLSSDEVHGMDGALRDEHDRVFDVEVTMLHVSRGEPDERLVFVVRDDSERRRQERHLSWQATHDSLTSLMNRRAFSAELVKWLAQARELEAPTVLMLIDLDHFKPVNDRGGHLTGDELLRGLAATLRQVVRKTDVIARLGGDEFAILLPACGLERALVLAEEIRRNIEALRVAADGQEFGVTASIGLSDLSPGDASPREAMARADEAAYAAKARGRNQVVVIASPLSD</sequence>
<dbReference type="InterPro" id="IPR003660">
    <property type="entry name" value="HAMP_dom"/>
</dbReference>
<evidence type="ECO:0000256" key="6">
    <source>
        <dbReference type="ARBA" id="ARBA00022989"/>
    </source>
</evidence>
<accession>A0A1I6IJM9</accession>
<dbReference type="InterPro" id="IPR033479">
    <property type="entry name" value="dCache_1"/>
</dbReference>
<keyword evidence="5" id="KW-0418">Kinase</keyword>
<dbReference type="CDD" id="cd01949">
    <property type="entry name" value="GGDEF"/>
    <property type="match status" value="1"/>
</dbReference>
<dbReference type="SMART" id="SM00267">
    <property type="entry name" value="GGDEF"/>
    <property type="match status" value="1"/>
</dbReference>
<dbReference type="AlphaFoldDB" id="A0A1I6IJM9"/>
<reference evidence="11 12" key="1">
    <citation type="submission" date="2016-10" db="EMBL/GenBank/DDBJ databases">
        <authorList>
            <person name="de Groot N.N."/>
        </authorList>
    </citation>
    <scope>NUCLEOTIDE SEQUENCE [LARGE SCALE GENOMIC DNA]</scope>
    <source>
        <strain evidence="11 12">CGMCC 1.9167</strain>
    </source>
</reference>
<organism evidence="11 12">
    <name type="scientific">Marinobacter daqiaonensis</name>
    <dbReference type="NCBI Taxonomy" id="650891"/>
    <lineage>
        <taxon>Bacteria</taxon>
        <taxon>Pseudomonadati</taxon>
        <taxon>Pseudomonadota</taxon>
        <taxon>Gammaproteobacteria</taxon>
        <taxon>Pseudomonadales</taxon>
        <taxon>Marinobacteraceae</taxon>
        <taxon>Marinobacter</taxon>
    </lineage>
</organism>
<keyword evidence="12" id="KW-1185">Reference proteome</keyword>
<dbReference type="GO" id="GO:0016301">
    <property type="term" value="F:kinase activity"/>
    <property type="evidence" value="ECO:0007669"/>
    <property type="project" value="UniProtKB-KW"/>
</dbReference>
<evidence type="ECO:0000313" key="12">
    <source>
        <dbReference type="Proteomes" id="UP000198644"/>
    </source>
</evidence>
<dbReference type="PROSITE" id="PS50885">
    <property type="entry name" value="HAMP"/>
    <property type="match status" value="1"/>
</dbReference>
<dbReference type="PANTHER" id="PTHR44757">
    <property type="entry name" value="DIGUANYLATE CYCLASE DGCP"/>
    <property type="match status" value="1"/>
</dbReference>
<keyword evidence="7 8" id="KW-0472">Membrane</keyword>
<comment type="cofactor">
    <cofactor evidence="1">
        <name>Mg(2+)</name>
        <dbReference type="ChEBI" id="CHEBI:18420"/>
    </cofactor>
</comment>
<dbReference type="Proteomes" id="UP000198644">
    <property type="component" value="Unassembled WGS sequence"/>
</dbReference>
<dbReference type="InterPro" id="IPR043128">
    <property type="entry name" value="Rev_trsase/Diguanyl_cyclase"/>
</dbReference>
<dbReference type="CDD" id="cd18773">
    <property type="entry name" value="PDC1_HK_sensor"/>
    <property type="match status" value="1"/>
</dbReference>
<evidence type="ECO:0000259" key="10">
    <source>
        <dbReference type="PROSITE" id="PS50887"/>
    </source>
</evidence>
<dbReference type="Gene3D" id="6.10.340.10">
    <property type="match status" value="1"/>
</dbReference>
<dbReference type="OrthoDB" id="8929028at2"/>
<evidence type="ECO:0000256" key="7">
    <source>
        <dbReference type="ARBA" id="ARBA00023136"/>
    </source>
</evidence>
<dbReference type="Gene3D" id="3.30.450.20">
    <property type="entry name" value="PAS domain"/>
    <property type="match status" value="2"/>
</dbReference>
<dbReference type="GO" id="GO:0005886">
    <property type="term" value="C:plasma membrane"/>
    <property type="evidence" value="ECO:0007669"/>
    <property type="project" value="UniProtKB-SubCell"/>
</dbReference>
<evidence type="ECO:0000256" key="1">
    <source>
        <dbReference type="ARBA" id="ARBA00001946"/>
    </source>
</evidence>
<dbReference type="Pfam" id="PF08448">
    <property type="entry name" value="PAS_4"/>
    <property type="match status" value="1"/>
</dbReference>
<dbReference type="EMBL" id="FOYW01000001">
    <property type="protein sequence ID" value="SFR66932.1"/>
    <property type="molecule type" value="Genomic_DNA"/>
</dbReference>
<feature type="transmembrane region" description="Helical" evidence="8">
    <location>
        <begin position="286"/>
        <end position="305"/>
    </location>
</feature>
<feature type="domain" description="HAMP" evidence="9">
    <location>
        <begin position="306"/>
        <end position="358"/>
    </location>
</feature>
<dbReference type="SUPFAM" id="SSF55785">
    <property type="entry name" value="PYP-like sensor domain (PAS domain)"/>
    <property type="match status" value="1"/>
</dbReference>
<feature type="domain" description="GGDEF" evidence="10">
    <location>
        <begin position="517"/>
        <end position="650"/>
    </location>
</feature>
<evidence type="ECO:0000256" key="5">
    <source>
        <dbReference type="ARBA" id="ARBA00022777"/>
    </source>
</evidence>
<evidence type="ECO:0000256" key="8">
    <source>
        <dbReference type="SAM" id="Phobius"/>
    </source>
</evidence>
<dbReference type="SUPFAM" id="SSF55073">
    <property type="entry name" value="Nucleotide cyclase"/>
    <property type="match status" value="1"/>
</dbReference>
<keyword evidence="4 8" id="KW-0812">Transmembrane</keyword>
<name>A0A1I6IJM9_9GAMM</name>
<dbReference type="InterPro" id="IPR052155">
    <property type="entry name" value="Biofilm_reg_signaling"/>
</dbReference>
<proteinExistence type="predicted"/>
<protein>
    <submittedName>
        <fullName evidence="11">Diguanylate cyclase (GGDEF) domain-containing protein</fullName>
    </submittedName>
</protein>
<dbReference type="InterPro" id="IPR000160">
    <property type="entry name" value="GGDEF_dom"/>
</dbReference>
<dbReference type="NCBIfam" id="TIGR00254">
    <property type="entry name" value="GGDEF"/>
    <property type="match status" value="1"/>
</dbReference>
<dbReference type="RefSeq" id="WP_092012635.1">
    <property type="nucleotide sequence ID" value="NZ_FOYW01000001.1"/>
</dbReference>
<keyword evidence="6 8" id="KW-1133">Transmembrane helix</keyword>
<dbReference type="STRING" id="650891.SAMN05216203_2394"/>
<comment type="subcellular location">
    <subcellularLocation>
        <location evidence="2">Cell membrane</location>
        <topology evidence="2">Multi-pass membrane protein</topology>
    </subcellularLocation>
</comment>
<feature type="transmembrane region" description="Helical" evidence="8">
    <location>
        <begin position="12"/>
        <end position="34"/>
    </location>
</feature>
<dbReference type="CDD" id="cd18774">
    <property type="entry name" value="PDC2_HK_sensor"/>
    <property type="match status" value="1"/>
</dbReference>
<gene>
    <name evidence="11" type="ORF">SAMN05216203_2394</name>
</gene>
<keyword evidence="3" id="KW-1003">Cell membrane</keyword>
<evidence type="ECO:0000256" key="3">
    <source>
        <dbReference type="ARBA" id="ARBA00022475"/>
    </source>
</evidence>
<evidence type="ECO:0000313" key="11">
    <source>
        <dbReference type="EMBL" id="SFR66932.1"/>
    </source>
</evidence>
<keyword evidence="5" id="KW-0808">Transferase</keyword>
<evidence type="ECO:0000256" key="2">
    <source>
        <dbReference type="ARBA" id="ARBA00004651"/>
    </source>
</evidence>
<dbReference type="PANTHER" id="PTHR44757:SF2">
    <property type="entry name" value="BIOFILM ARCHITECTURE MAINTENANCE PROTEIN MBAA"/>
    <property type="match status" value="1"/>
</dbReference>
<dbReference type="InterPro" id="IPR013656">
    <property type="entry name" value="PAS_4"/>
</dbReference>
<dbReference type="GO" id="GO:0007165">
    <property type="term" value="P:signal transduction"/>
    <property type="evidence" value="ECO:0007669"/>
    <property type="project" value="InterPro"/>
</dbReference>
<dbReference type="InterPro" id="IPR035965">
    <property type="entry name" value="PAS-like_dom_sf"/>
</dbReference>
<dbReference type="FunFam" id="3.30.70.270:FF:000001">
    <property type="entry name" value="Diguanylate cyclase domain protein"/>
    <property type="match status" value="1"/>
</dbReference>
<evidence type="ECO:0000259" key="9">
    <source>
        <dbReference type="PROSITE" id="PS50885"/>
    </source>
</evidence>
<evidence type="ECO:0000256" key="4">
    <source>
        <dbReference type="ARBA" id="ARBA00022692"/>
    </source>
</evidence>
<dbReference type="Pfam" id="PF00990">
    <property type="entry name" value="GGDEF"/>
    <property type="match status" value="1"/>
</dbReference>
<dbReference type="PROSITE" id="PS50887">
    <property type="entry name" value="GGDEF"/>
    <property type="match status" value="1"/>
</dbReference>
<dbReference type="Pfam" id="PF02743">
    <property type="entry name" value="dCache_1"/>
    <property type="match status" value="1"/>
</dbReference>